<dbReference type="CDD" id="cd06558">
    <property type="entry name" value="crotonase-like"/>
    <property type="match status" value="1"/>
</dbReference>
<dbReference type="RefSeq" id="WP_085883117.1">
    <property type="nucleotide sequence ID" value="NZ_FWFR01000001.1"/>
</dbReference>
<name>A0A1Y5STA0_9PROT</name>
<dbReference type="PANTHER" id="PTHR11941:SF54">
    <property type="entry name" value="ENOYL-COA HYDRATASE, MITOCHONDRIAL"/>
    <property type="match status" value="1"/>
</dbReference>
<dbReference type="InParanoid" id="A0A1Y5STA0"/>
<gene>
    <name evidence="1" type="primary">echA8_6</name>
    <name evidence="1" type="ORF">OCH7691_01895</name>
</gene>
<dbReference type="EC" id="4.2.1.17" evidence="1"/>
<dbReference type="InterPro" id="IPR001753">
    <property type="entry name" value="Enoyl-CoA_hydra/iso"/>
</dbReference>
<protein>
    <submittedName>
        <fullName evidence="1">Putative enoyl-CoA hydratase echA8</fullName>
        <ecNumber evidence="1">4.2.1.17</ecNumber>
    </submittedName>
</protein>
<dbReference type="SUPFAM" id="SSF52096">
    <property type="entry name" value="ClpP/crotonase"/>
    <property type="match status" value="1"/>
</dbReference>
<dbReference type="InterPro" id="IPR029045">
    <property type="entry name" value="ClpP/crotonase-like_dom_sf"/>
</dbReference>
<keyword evidence="2" id="KW-1185">Reference proteome</keyword>
<proteinExistence type="predicted"/>
<dbReference type="AlphaFoldDB" id="A0A1Y5STA0"/>
<accession>A0A1Y5STA0</accession>
<keyword evidence="1" id="KW-0456">Lyase</keyword>
<sequence>MQWEHVSIEREGRLAIVRFDRGDGRNPLSGQLLRELTEAARSFEDDLGTSCVILSGAGPNFSVGFDLKDPIATERLSAGLDRRRQLSAYGARMCRAWEEIPAFTIAAIEGWCIGGGTALAVALDFRVAARDATFYVPEISRGMNMSWQSIPRFVSLIGPARAKQLAIMAEKVPADEARRWGLVEELAEPGAAMALARTYAAKVTDKPPVPVRMIKQGATQAANALGHAVSYMDADQFALAQTGADYREGVASFLEKRPPNYTGD</sequence>
<dbReference type="EMBL" id="FWFR01000001">
    <property type="protein sequence ID" value="SLN44633.1"/>
    <property type="molecule type" value="Genomic_DNA"/>
</dbReference>
<dbReference type="OrthoDB" id="7848551at2"/>
<evidence type="ECO:0000313" key="1">
    <source>
        <dbReference type="EMBL" id="SLN44633.1"/>
    </source>
</evidence>
<dbReference type="Proteomes" id="UP000193200">
    <property type="component" value="Unassembled WGS sequence"/>
</dbReference>
<evidence type="ECO:0000313" key="2">
    <source>
        <dbReference type="Proteomes" id="UP000193200"/>
    </source>
</evidence>
<dbReference type="GO" id="GO:0004300">
    <property type="term" value="F:enoyl-CoA hydratase activity"/>
    <property type="evidence" value="ECO:0007669"/>
    <property type="project" value="UniProtKB-EC"/>
</dbReference>
<dbReference type="PANTHER" id="PTHR11941">
    <property type="entry name" value="ENOYL-COA HYDRATASE-RELATED"/>
    <property type="match status" value="1"/>
</dbReference>
<dbReference type="Pfam" id="PF00378">
    <property type="entry name" value="ECH_1"/>
    <property type="match status" value="1"/>
</dbReference>
<reference evidence="1 2" key="1">
    <citation type="submission" date="2017-03" db="EMBL/GenBank/DDBJ databases">
        <authorList>
            <person name="Afonso C.L."/>
            <person name="Miller P.J."/>
            <person name="Scott M.A."/>
            <person name="Spackman E."/>
            <person name="Goraichik I."/>
            <person name="Dimitrov K.M."/>
            <person name="Suarez D.L."/>
            <person name="Swayne D.E."/>
        </authorList>
    </citation>
    <scope>NUCLEOTIDE SEQUENCE [LARGE SCALE GENOMIC DNA]</scope>
    <source>
        <strain evidence="1 2">CECT 7691</strain>
    </source>
</reference>
<dbReference type="GO" id="GO:0006635">
    <property type="term" value="P:fatty acid beta-oxidation"/>
    <property type="evidence" value="ECO:0007669"/>
    <property type="project" value="TreeGrafter"/>
</dbReference>
<organism evidence="1 2">
    <name type="scientific">Oceanibacterium hippocampi</name>
    <dbReference type="NCBI Taxonomy" id="745714"/>
    <lineage>
        <taxon>Bacteria</taxon>
        <taxon>Pseudomonadati</taxon>
        <taxon>Pseudomonadota</taxon>
        <taxon>Alphaproteobacteria</taxon>
        <taxon>Sneathiellales</taxon>
        <taxon>Sneathiellaceae</taxon>
        <taxon>Oceanibacterium</taxon>
    </lineage>
</organism>
<dbReference type="Gene3D" id="3.90.226.10">
    <property type="entry name" value="2-enoyl-CoA Hydratase, Chain A, domain 1"/>
    <property type="match status" value="1"/>
</dbReference>